<dbReference type="PANTHER" id="PTHR23157:SF24">
    <property type="entry name" value="GOLGIN SUBFAMILY A MEMBER 1"/>
    <property type="match status" value="1"/>
</dbReference>
<dbReference type="CTD" id="36492"/>
<evidence type="ECO:0000313" key="7">
    <source>
        <dbReference type="RefSeq" id="XP_026284997.1"/>
    </source>
</evidence>
<sequence>MFKGLKNKIREETGSDVSRIIGGTPQNKTTFKGRHSRQGSTSSVGSLSIDGIREENSQSPEFIDHSSEINQDDCKSLSQRDVKLIDKREEEWKKRLGKLEIEWKRKLDEKDREWKKQLESKDDEKLLNEKTIEQLQKSLQLAEEFKEKYCKFQEEKEQLEGFQSQEMSKIKHLLLAKERELSERINSLKEMNIQNSTLKLEVARLRRFEEEISNIQDEMETLRHSSEQERTTLRSELAQSEENVRHLCDRVAVLERRTSADCVALGAPLSIDERIQGLLGERTLLERRLEEAHLHLADIKSSWSSKITSLETQVGRLCRQAAEEGAERRRTEKECEQLQARVHQLETELATAAEGALQTSTLAQELEQIRSELDAALMEKTEVSVELKETRNSLEEEVKRLNETLSSQKLEMELFQVKSDAEVKKLKEEISDLHKLMKSTADSSKMQISTLQCELEAEKLKCAEILTALNTERSAKEAAELRANTISDEVHNSNECIDSKQNEILELKSYVAVLESSIASKDKEISQVQSQNDKITIEVQELEKERDMYIAKSNQDKDLQDIVSELESQLVDKNKSIKQLQQRLGDMKKTLQKELNLHPDGYGGDITKSNGTTGIALDDTSAAVLAPSSSHQVSQRRLQQQAGAAFSSEGSNDVNFQYLKHVLIKFLTSREYEAKHLTRAVATLLHFSPEEEKLLQETLEWKMSWFGSRPNLGFGQTAKTIRPS</sequence>
<dbReference type="SMART" id="SM00755">
    <property type="entry name" value="Grip"/>
    <property type="match status" value="1"/>
</dbReference>
<dbReference type="Gene3D" id="1.10.220.60">
    <property type="entry name" value="GRIP domain"/>
    <property type="match status" value="1"/>
</dbReference>
<evidence type="ECO:0000259" key="4">
    <source>
        <dbReference type="PROSITE" id="PS50913"/>
    </source>
</evidence>
<dbReference type="GeneID" id="113210990"/>
<proteinExistence type="predicted"/>
<dbReference type="RefSeq" id="XP_026284997.1">
    <property type="nucleotide sequence ID" value="XM_026429212.2"/>
</dbReference>
<evidence type="ECO:0000256" key="2">
    <source>
        <dbReference type="SAM" id="Coils"/>
    </source>
</evidence>
<dbReference type="Proteomes" id="UP000504606">
    <property type="component" value="Unplaced"/>
</dbReference>
<keyword evidence="1 2" id="KW-0175">Coiled coil</keyword>
<dbReference type="RefSeq" id="XP_026284996.1">
    <property type="nucleotide sequence ID" value="XM_026429211.2"/>
</dbReference>
<evidence type="ECO:0000313" key="8">
    <source>
        <dbReference type="RefSeq" id="XP_026284998.1"/>
    </source>
</evidence>
<dbReference type="KEGG" id="foc:113210990"/>
<dbReference type="InterPro" id="IPR051952">
    <property type="entry name" value="Golgi-autophagy_related"/>
</dbReference>
<feature type="region of interest" description="Disordered" evidence="3">
    <location>
        <begin position="1"/>
        <end position="49"/>
    </location>
</feature>
<protein>
    <submittedName>
        <fullName evidence="6 7">Golgin subfamily A member 1</fullName>
    </submittedName>
</protein>
<dbReference type="RefSeq" id="XP_026284998.1">
    <property type="nucleotide sequence ID" value="XM_026429213.2"/>
</dbReference>
<evidence type="ECO:0000313" key="5">
    <source>
        <dbReference type="Proteomes" id="UP000504606"/>
    </source>
</evidence>
<dbReference type="PANTHER" id="PTHR23157">
    <property type="entry name" value="GRIP AND COILED-COIL DOMAIN-CONTAINING PROTEIN 1"/>
    <property type="match status" value="1"/>
</dbReference>
<evidence type="ECO:0000256" key="3">
    <source>
        <dbReference type="SAM" id="MobiDB-lite"/>
    </source>
</evidence>
<dbReference type="PROSITE" id="PS50913">
    <property type="entry name" value="GRIP"/>
    <property type="match status" value="1"/>
</dbReference>
<reference evidence="6 7" key="1">
    <citation type="submission" date="2025-04" db="UniProtKB">
        <authorList>
            <consortium name="RefSeq"/>
        </authorList>
    </citation>
    <scope>IDENTIFICATION</scope>
    <source>
        <tissue evidence="6 7">Whole organism</tissue>
    </source>
</reference>
<dbReference type="InterPro" id="IPR000237">
    <property type="entry name" value="GRIP_dom"/>
</dbReference>
<dbReference type="RefSeq" id="XP_052121855.1">
    <property type="nucleotide sequence ID" value="XM_052265895.1"/>
</dbReference>
<feature type="coiled-coil region" evidence="2">
    <location>
        <begin position="198"/>
        <end position="257"/>
    </location>
</feature>
<dbReference type="GO" id="GO:0005794">
    <property type="term" value="C:Golgi apparatus"/>
    <property type="evidence" value="ECO:0007669"/>
    <property type="project" value="TreeGrafter"/>
</dbReference>
<name>A0A6J1SVU6_FRAOC</name>
<accession>A0A6J1SVU6</accession>
<feature type="domain" description="GRIP" evidence="4">
    <location>
        <begin position="649"/>
        <end position="698"/>
    </location>
</feature>
<keyword evidence="5" id="KW-1185">Reference proteome</keyword>
<organism evidence="5 7">
    <name type="scientific">Frankliniella occidentalis</name>
    <name type="common">Western flower thrips</name>
    <name type="synonym">Euthrips occidentalis</name>
    <dbReference type="NCBI Taxonomy" id="133901"/>
    <lineage>
        <taxon>Eukaryota</taxon>
        <taxon>Metazoa</taxon>
        <taxon>Ecdysozoa</taxon>
        <taxon>Arthropoda</taxon>
        <taxon>Hexapoda</taxon>
        <taxon>Insecta</taxon>
        <taxon>Pterygota</taxon>
        <taxon>Neoptera</taxon>
        <taxon>Paraneoptera</taxon>
        <taxon>Thysanoptera</taxon>
        <taxon>Terebrantia</taxon>
        <taxon>Thripoidea</taxon>
        <taxon>Thripidae</taxon>
        <taxon>Frankliniella</taxon>
    </lineage>
</organism>
<gene>
    <name evidence="6 7 8 9" type="primary">LOC113210990</name>
</gene>
<evidence type="ECO:0000313" key="6">
    <source>
        <dbReference type="RefSeq" id="XP_026284996.1"/>
    </source>
</evidence>
<dbReference type="AlphaFoldDB" id="A0A6J1SVU6"/>
<feature type="coiled-coil region" evidence="2">
    <location>
        <begin position="321"/>
        <end position="411"/>
    </location>
</feature>
<dbReference type="OrthoDB" id="5848685at2759"/>
<feature type="coiled-coil region" evidence="2">
    <location>
        <begin position="525"/>
        <end position="597"/>
    </location>
</feature>
<evidence type="ECO:0000256" key="1">
    <source>
        <dbReference type="ARBA" id="ARBA00023054"/>
    </source>
</evidence>
<dbReference type="Pfam" id="PF01465">
    <property type="entry name" value="GRIP"/>
    <property type="match status" value="1"/>
</dbReference>
<evidence type="ECO:0000313" key="9">
    <source>
        <dbReference type="RefSeq" id="XP_052121855.1"/>
    </source>
</evidence>